<dbReference type="GO" id="GO:0005524">
    <property type="term" value="F:ATP binding"/>
    <property type="evidence" value="ECO:0007669"/>
    <property type="project" value="UniProtKB-KW"/>
</dbReference>
<comment type="cofactor">
    <cofactor evidence="2">
        <name>Zn(2+)</name>
        <dbReference type="ChEBI" id="CHEBI:29105"/>
    </cofactor>
</comment>
<dbReference type="GO" id="GO:0043590">
    <property type="term" value="C:bacterial nucleoid"/>
    <property type="evidence" value="ECO:0007669"/>
    <property type="project" value="TreeGrafter"/>
</dbReference>
<dbReference type="PANTHER" id="PTHR13710:SF105">
    <property type="entry name" value="ATP-DEPENDENT DNA HELICASE Q1"/>
    <property type="match status" value="1"/>
</dbReference>
<evidence type="ECO:0000256" key="13">
    <source>
        <dbReference type="ARBA" id="ARBA00034617"/>
    </source>
</evidence>
<dbReference type="Gene3D" id="1.10.150.80">
    <property type="entry name" value="HRDC domain"/>
    <property type="match status" value="1"/>
</dbReference>
<dbReference type="Pfam" id="PF16124">
    <property type="entry name" value="RecQ_Zn_bind"/>
    <property type="match status" value="1"/>
</dbReference>
<reference evidence="20" key="1">
    <citation type="journal article" date="2021" name="PeerJ">
        <title>Extensive microbial diversity within the chicken gut microbiome revealed by metagenomics and culture.</title>
        <authorList>
            <person name="Gilroy R."/>
            <person name="Ravi A."/>
            <person name="Getino M."/>
            <person name="Pursley I."/>
            <person name="Horton D.L."/>
            <person name="Alikhan N.F."/>
            <person name="Baker D."/>
            <person name="Gharbi K."/>
            <person name="Hall N."/>
            <person name="Watson M."/>
            <person name="Adriaenssens E.M."/>
            <person name="Foster-Nyarko E."/>
            <person name="Jarju S."/>
            <person name="Secka A."/>
            <person name="Antonio M."/>
            <person name="Oren A."/>
            <person name="Chaudhuri R.R."/>
            <person name="La Ragione R."/>
            <person name="Hildebrand F."/>
            <person name="Pallen M.J."/>
        </authorList>
    </citation>
    <scope>NUCLEOTIDE SEQUENCE</scope>
    <source>
        <strain evidence="20">ChiGjej6B6-11269</strain>
    </source>
</reference>
<dbReference type="InterPro" id="IPR004589">
    <property type="entry name" value="DNA_helicase_ATP-dep_RecQ"/>
</dbReference>
<evidence type="ECO:0000256" key="6">
    <source>
        <dbReference type="ARBA" id="ARBA00022763"/>
    </source>
</evidence>
<accession>A0A9D3A1N6</accession>
<keyword evidence="7 20" id="KW-0378">Hydrolase</keyword>
<dbReference type="InterPro" id="IPR002121">
    <property type="entry name" value="HRDC_dom"/>
</dbReference>
<evidence type="ECO:0000256" key="9">
    <source>
        <dbReference type="ARBA" id="ARBA00022840"/>
    </source>
</evidence>
<evidence type="ECO:0000259" key="17">
    <source>
        <dbReference type="PROSITE" id="PS50967"/>
    </source>
</evidence>
<dbReference type="EC" id="5.6.2.4" evidence="14"/>
<evidence type="ECO:0000256" key="2">
    <source>
        <dbReference type="ARBA" id="ARBA00001947"/>
    </source>
</evidence>
<dbReference type="GO" id="GO:0009378">
    <property type="term" value="F:four-way junction helicase activity"/>
    <property type="evidence" value="ECO:0007669"/>
    <property type="project" value="TreeGrafter"/>
</dbReference>
<dbReference type="SUPFAM" id="SSF52540">
    <property type="entry name" value="P-loop containing nucleoside triphosphate hydrolases"/>
    <property type="match status" value="1"/>
</dbReference>
<dbReference type="GO" id="GO:0006310">
    <property type="term" value="P:DNA recombination"/>
    <property type="evidence" value="ECO:0007669"/>
    <property type="project" value="InterPro"/>
</dbReference>
<evidence type="ECO:0000256" key="12">
    <source>
        <dbReference type="ARBA" id="ARBA00023235"/>
    </source>
</evidence>
<dbReference type="Pfam" id="PF00270">
    <property type="entry name" value="DEAD"/>
    <property type="match status" value="1"/>
</dbReference>
<evidence type="ECO:0000259" key="19">
    <source>
        <dbReference type="PROSITE" id="PS51194"/>
    </source>
</evidence>
<dbReference type="SMART" id="SM00341">
    <property type="entry name" value="HRDC"/>
    <property type="match status" value="1"/>
</dbReference>
<dbReference type="InterPro" id="IPR032284">
    <property type="entry name" value="RecQ_Zn-bd"/>
</dbReference>
<keyword evidence="9" id="KW-0067">ATP-binding</keyword>
<dbReference type="SMART" id="SM00487">
    <property type="entry name" value="DEXDc"/>
    <property type="match status" value="1"/>
</dbReference>
<dbReference type="Pfam" id="PF00271">
    <property type="entry name" value="Helicase_C"/>
    <property type="match status" value="1"/>
</dbReference>
<evidence type="ECO:0000256" key="15">
    <source>
        <dbReference type="ARBA" id="ARBA00044535"/>
    </source>
</evidence>
<evidence type="ECO:0000256" key="11">
    <source>
        <dbReference type="ARBA" id="ARBA00023204"/>
    </source>
</evidence>
<evidence type="ECO:0000256" key="7">
    <source>
        <dbReference type="ARBA" id="ARBA00022801"/>
    </source>
</evidence>
<dbReference type="GO" id="GO:0006260">
    <property type="term" value="P:DNA replication"/>
    <property type="evidence" value="ECO:0007669"/>
    <property type="project" value="InterPro"/>
</dbReference>
<keyword evidence="11" id="KW-0234">DNA repair</keyword>
<dbReference type="InterPro" id="IPR027417">
    <property type="entry name" value="P-loop_NTPase"/>
</dbReference>
<proteinExistence type="inferred from homology"/>
<reference evidence="20" key="2">
    <citation type="submission" date="2021-09" db="EMBL/GenBank/DDBJ databases">
        <authorList>
            <person name="Gilroy R."/>
        </authorList>
    </citation>
    <scope>NUCLEOTIDE SEQUENCE</scope>
    <source>
        <strain evidence="20">ChiGjej6B6-11269</strain>
    </source>
</reference>
<evidence type="ECO:0000256" key="1">
    <source>
        <dbReference type="ARBA" id="ARBA00001946"/>
    </source>
</evidence>
<organism evidence="20 21">
    <name type="scientific">Slackia equolifaciens</name>
    <dbReference type="NCBI Taxonomy" id="498718"/>
    <lineage>
        <taxon>Bacteria</taxon>
        <taxon>Bacillati</taxon>
        <taxon>Actinomycetota</taxon>
        <taxon>Coriobacteriia</taxon>
        <taxon>Eggerthellales</taxon>
        <taxon>Eggerthellaceae</taxon>
        <taxon>Slackia</taxon>
    </lineage>
</organism>
<dbReference type="PANTHER" id="PTHR13710">
    <property type="entry name" value="DNA HELICASE RECQ FAMILY MEMBER"/>
    <property type="match status" value="1"/>
</dbReference>
<dbReference type="InterPro" id="IPR018982">
    <property type="entry name" value="RQC_domain"/>
</dbReference>
<dbReference type="InterPro" id="IPR036388">
    <property type="entry name" value="WH-like_DNA-bd_sf"/>
</dbReference>
<dbReference type="PROSITE" id="PS51192">
    <property type="entry name" value="HELICASE_ATP_BIND_1"/>
    <property type="match status" value="1"/>
</dbReference>
<dbReference type="Gene3D" id="3.40.50.300">
    <property type="entry name" value="P-loop containing nucleotide triphosphate hydrolases"/>
    <property type="match status" value="2"/>
</dbReference>
<name>A0A9D3A1N6_9ACTN</name>
<dbReference type="Proteomes" id="UP000786989">
    <property type="component" value="Unassembled WGS sequence"/>
</dbReference>
<keyword evidence="8 20" id="KW-0347">Helicase</keyword>
<dbReference type="InterPro" id="IPR011545">
    <property type="entry name" value="DEAD/DEAH_box_helicase_dom"/>
</dbReference>
<dbReference type="Pfam" id="PF09382">
    <property type="entry name" value="RQC"/>
    <property type="match status" value="1"/>
</dbReference>
<evidence type="ECO:0000259" key="18">
    <source>
        <dbReference type="PROSITE" id="PS51192"/>
    </source>
</evidence>
<feature type="domain" description="Helicase C-terminal" evidence="19">
    <location>
        <begin position="236"/>
        <end position="383"/>
    </location>
</feature>
<dbReference type="InterPro" id="IPR010997">
    <property type="entry name" value="HRDC-like_sf"/>
</dbReference>
<keyword evidence="10" id="KW-0238">DNA-binding</keyword>
<evidence type="ECO:0000256" key="16">
    <source>
        <dbReference type="ARBA" id="ARBA00044550"/>
    </source>
</evidence>
<comment type="caution">
    <text evidence="20">The sequence shown here is derived from an EMBL/GenBank/DDBJ whole genome shotgun (WGS) entry which is preliminary data.</text>
</comment>
<dbReference type="AlphaFoldDB" id="A0A9D3A1N6"/>
<comment type="similarity">
    <text evidence="3">Belongs to the helicase family. RecQ subfamily.</text>
</comment>
<keyword evidence="6" id="KW-0227">DNA damage</keyword>
<dbReference type="NCBIfam" id="TIGR00614">
    <property type="entry name" value="recQ_fam"/>
    <property type="match status" value="1"/>
</dbReference>
<evidence type="ECO:0000256" key="4">
    <source>
        <dbReference type="ARBA" id="ARBA00022723"/>
    </source>
</evidence>
<feature type="domain" description="Helicase ATP-binding" evidence="18">
    <location>
        <begin position="44"/>
        <end position="213"/>
    </location>
</feature>
<dbReference type="InterPro" id="IPR036390">
    <property type="entry name" value="WH_DNA-bd_sf"/>
</dbReference>
<dbReference type="GO" id="GO:0003677">
    <property type="term" value="F:DNA binding"/>
    <property type="evidence" value="ECO:0007669"/>
    <property type="project" value="UniProtKB-KW"/>
</dbReference>
<evidence type="ECO:0000256" key="10">
    <source>
        <dbReference type="ARBA" id="ARBA00023125"/>
    </source>
</evidence>
<evidence type="ECO:0000313" key="21">
    <source>
        <dbReference type="Proteomes" id="UP000786989"/>
    </source>
</evidence>
<dbReference type="SMART" id="SM00956">
    <property type="entry name" value="RQC"/>
    <property type="match status" value="1"/>
</dbReference>
<comment type="cofactor">
    <cofactor evidence="1">
        <name>Mg(2+)</name>
        <dbReference type="ChEBI" id="CHEBI:18420"/>
    </cofactor>
</comment>
<dbReference type="FunFam" id="1.10.150.80:FF:000002">
    <property type="entry name" value="ATP-dependent DNA helicase RecQ"/>
    <property type="match status" value="1"/>
</dbReference>
<keyword evidence="4" id="KW-0479">Metal-binding</keyword>
<dbReference type="GO" id="GO:0005737">
    <property type="term" value="C:cytoplasm"/>
    <property type="evidence" value="ECO:0007669"/>
    <property type="project" value="TreeGrafter"/>
</dbReference>
<evidence type="ECO:0000313" key="20">
    <source>
        <dbReference type="EMBL" id="HJF65625.1"/>
    </source>
</evidence>
<dbReference type="Gene3D" id="1.10.10.10">
    <property type="entry name" value="Winged helix-like DNA-binding domain superfamily/Winged helix DNA-binding domain"/>
    <property type="match status" value="1"/>
</dbReference>
<dbReference type="InterPro" id="IPR014001">
    <property type="entry name" value="Helicase_ATP-bd"/>
</dbReference>
<dbReference type="PROSITE" id="PS50967">
    <property type="entry name" value="HRDC"/>
    <property type="match status" value="1"/>
</dbReference>
<evidence type="ECO:0000256" key="3">
    <source>
        <dbReference type="ARBA" id="ARBA00005446"/>
    </source>
</evidence>
<dbReference type="GO" id="GO:0006281">
    <property type="term" value="P:DNA repair"/>
    <property type="evidence" value="ECO:0007669"/>
    <property type="project" value="UniProtKB-KW"/>
</dbReference>
<dbReference type="SUPFAM" id="SSF46785">
    <property type="entry name" value="Winged helix' DNA-binding domain"/>
    <property type="match status" value="1"/>
</dbReference>
<dbReference type="SMART" id="SM00490">
    <property type="entry name" value="HELICc"/>
    <property type="match status" value="1"/>
</dbReference>
<dbReference type="CDD" id="cd17920">
    <property type="entry name" value="DEXHc_RecQ"/>
    <property type="match status" value="1"/>
</dbReference>
<dbReference type="SUPFAM" id="SSF47819">
    <property type="entry name" value="HRDC-like"/>
    <property type="match status" value="1"/>
</dbReference>
<comment type="catalytic activity">
    <reaction evidence="13">
        <text>Couples ATP hydrolysis with the unwinding of duplex DNA by translocating in the 3'-5' direction.</text>
        <dbReference type="EC" id="5.6.2.4"/>
    </reaction>
</comment>
<protein>
    <recommendedName>
        <fullName evidence="15">ATP-dependent DNA helicase RecQ</fullName>
        <ecNumber evidence="14">5.6.2.4</ecNumber>
    </recommendedName>
    <alternativeName>
        <fullName evidence="16">DNA 3'-5' helicase RecQ</fullName>
    </alternativeName>
</protein>
<dbReference type="PROSITE" id="PS51194">
    <property type="entry name" value="HELICASE_CTER"/>
    <property type="match status" value="1"/>
</dbReference>
<feature type="domain" description="HRDC" evidence="17">
    <location>
        <begin position="603"/>
        <end position="680"/>
    </location>
</feature>
<dbReference type="FunFam" id="3.40.50.300:FF:001389">
    <property type="entry name" value="ATP-dependent DNA helicase RecQ"/>
    <property type="match status" value="1"/>
</dbReference>
<dbReference type="CDD" id="cd18794">
    <property type="entry name" value="SF2_C_RecQ"/>
    <property type="match status" value="1"/>
</dbReference>
<evidence type="ECO:0000256" key="8">
    <source>
        <dbReference type="ARBA" id="ARBA00022806"/>
    </source>
</evidence>
<gene>
    <name evidence="20" type="ORF">K8U77_05870</name>
</gene>
<dbReference type="InterPro" id="IPR044876">
    <property type="entry name" value="HRDC_dom_sf"/>
</dbReference>
<evidence type="ECO:0000256" key="14">
    <source>
        <dbReference type="ARBA" id="ARBA00034808"/>
    </source>
</evidence>
<keyword evidence="12" id="KW-0413">Isomerase</keyword>
<keyword evidence="5" id="KW-0547">Nucleotide-binding</keyword>
<dbReference type="EMBL" id="DYWI01000111">
    <property type="protein sequence ID" value="HJF65625.1"/>
    <property type="molecule type" value="Genomic_DNA"/>
</dbReference>
<evidence type="ECO:0000256" key="5">
    <source>
        <dbReference type="ARBA" id="ARBA00022741"/>
    </source>
</evidence>
<dbReference type="GO" id="GO:0046872">
    <property type="term" value="F:metal ion binding"/>
    <property type="evidence" value="ECO:0007669"/>
    <property type="project" value="UniProtKB-KW"/>
</dbReference>
<dbReference type="GO" id="GO:0016787">
    <property type="term" value="F:hydrolase activity"/>
    <property type="evidence" value="ECO:0007669"/>
    <property type="project" value="UniProtKB-KW"/>
</dbReference>
<dbReference type="Pfam" id="PF00570">
    <property type="entry name" value="HRDC"/>
    <property type="match status" value="1"/>
</dbReference>
<dbReference type="GO" id="GO:0030894">
    <property type="term" value="C:replisome"/>
    <property type="evidence" value="ECO:0007669"/>
    <property type="project" value="TreeGrafter"/>
</dbReference>
<sequence>MELSACLSASDVSVHAKATMDDALGALNGFYGYSEFRPGQATLIQAVLEGRDALGIMPTGAGKSLCYQIPGIVLPGLALVISPLVSLMGDQVRALIDVGVRGSYLNSTLTPGQQRTVMHRAEEGTYKIMYVAPERLSDPLFREFASRITVPLIAIDEAHCVSQWGQDFRPSYLMIRDFINGLPQRPPVIALTATATDNVRDDIAELLGLRDPETVITGYDRPNLRFCVEKLSPKQKRSRIAGYIAEHPSESGIIYCSTRKAVEELTAWLAGQGISVARYHAGMASDDRRASQQRFIDDDALVMVATNAFGMGIDKSNVRYVIHYNMPKSIEAYYQEAGRAGRDGEPSECLLLWSDGDVNTCRYFIEEGAGNGELTDEEAERVRAGQRRMLEAMVGYCHTTGCLRRYILNYFGDEGDTSACDGAKGAPRAVPHETNAPVGRSCESGLFEHGASSAPSPIGCGNCSNCLGEFDSVDVTETARRCVQCVREVNGSFGKSMVADIVRGSKAARLLELGLDRLDSYGTVSDSISQVKEVIELLAAERLLQVSDGTYPVVGLGPRCFEADADDFEFTMKRMKAKSPDSRAMGEGGARFGGHAFGSAGFSAGDDALFERLRALRKRIADTNGIPPYVVFSDRTLRDMCVRRPKDRLEFLQVNGVGETKLARYGETFMEEIAAFLQEA</sequence>
<dbReference type="InterPro" id="IPR001650">
    <property type="entry name" value="Helicase_C-like"/>
</dbReference>
<dbReference type="GO" id="GO:0043138">
    <property type="term" value="F:3'-5' DNA helicase activity"/>
    <property type="evidence" value="ECO:0007669"/>
    <property type="project" value="UniProtKB-EC"/>
</dbReference>